<keyword evidence="3 6" id="KW-0378">Hydrolase</keyword>
<dbReference type="InterPro" id="IPR051156">
    <property type="entry name" value="Mito/Outer_Membr_Metalloprot"/>
</dbReference>
<organism evidence="9 10">
    <name type="scientific">Duganella aceris</name>
    <dbReference type="NCBI Taxonomy" id="2703883"/>
    <lineage>
        <taxon>Bacteria</taxon>
        <taxon>Pseudomonadati</taxon>
        <taxon>Pseudomonadota</taxon>
        <taxon>Betaproteobacteria</taxon>
        <taxon>Burkholderiales</taxon>
        <taxon>Oxalobacteraceae</taxon>
        <taxon>Telluria group</taxon>
        <taxon>Duganella</taxon>
    </lineage>
</organism>
<dbReference type="PROSITE" id="PS51257">
    <property type="entry name" value="PROKAR_LIPOPROTEIN"/>
    <property type="match status" value="1"/>
</dbReference>
<dbReference type="InterPro" id="IPR001915">
    <property type="entry name" value="Peptidase_M48"/>
</dbReference>
<reference evidence="10" key="2">
    <citation type="submission" date="2023-07" db="EMBL/GenBank/DDBJ databases">
        <title>Duganella aceri sp. nov., isolated from tree sap.</title>
        <authorList>
            <person name="Kim I.S."/>
        </authorList>
    </citation>
    <scope>NUCLEOTIDE SEQUENCE [LARGE SCALE GENOMIC DNA]</scope>
    <source>
        <strain evidence="10">SAP-35</strain>
    </source>
</reference>
<evidence type="ECO:0000256" key="2">
    <source>
        <dbReference type="ARBA" id="ARBA00022723"/>
    </source>
</evidence>
<evidence type="ECO:0000256" key="5">
    <source>
        <dbReference type="ARBA" id="ARBA00023049"/>
    </source>
</evidence>
<comment type="caution">
    <text evidence="9">The sequence shown here is derived from an EMBL/GenBank/DDBJ whole genome shotgun (WGS) entry which is preliminary data.</text>
</comment>
<keyword evidence="2" id="KW-0479">Metal-binding</keyword>
<dbReference type="Pfam" id="PF01435">
    <property type="entry name" value="Peptidase_M48"/>
    <property type="match status" value="1"/>
</dbReference>
<feature type="signal peptide" evidence="7">
    <location>
        <begin position="1"/>
        <end position="27"/>
    </location>
</feature>
<keyword evidence="10" id="KW-1185">Reference proteome</keyword>
<dbReference type="RefSeq" id="WP_166099750.1">
    <property type="nucleotide sequence ID" value="NZ_JAADJT010000002.1"/>
</dbReference>
<evidence type="ECO:0000313" key="10">
    <source>
        <dbReference type="Proteomes" id="UP000666369"/>
    </source>
</evidence>
<protein>
    <submittedName>
        <fullName evidence="9">M48 family metalloprotease</fullName>
    </submittedName>
</protein>
<reference evidence="9 10" key="1">
    <citation type="submission" date="2020-01" db="EMBL/GenBank/DDBJ databases">
        <authorList>
            <person name="Lee S.D."/>
        </authorList>
    </citation>
    <scope>NUCLEOTIDE SEQUENCE [LARGE SCALE GENOMIC DNA]</scope>
    <source>
        <strain evidence="9 10">SAP-35</strain>
    </source>
</reference>
<accession>A0ABX0FGT2</accession>
<proteinExistence type="inferred from homology"/>
<evidence type="ECO:0000256" key="3">
    <source>
        <dbReference type="ARBA" id="ARBA00022801"/>
    </source>
</evidence>
<comment type="cofactor">
    <cofactor evidence="6">
        <name>Zn(2+)</name>
        <dbReference type="ChEBI" id="CHEBI:29105"/>
    </cofactor>
    <text evidence="6">Binds 1 zinc ion per subunit.</text>
</comment>
<evidence type="ECO:0000313" key="9">
    <source>
        <dbReference type="EMBL" id="NGZ83751.1"/>
    </source>
</evidence>
<evidence type="ECO:0000256" key="6">
    <source>
        <dbReference type="RuleBase" id="RU003983"/>
    </source>
</evidence>
<dbReference type="EMBL" id="JAADJT010000002">
    <property type="protein sequence ID" value="NGZ83751.1"/>
    <property type="molecule type" value="Genomic_DNA"/>
</dbReference>
<feature type="chain" id="PRO_5045774737" evidence="7">
    <location>
        <begin position="28"/>
        <end position="348"/>
    </location>
</feature>
<keyword evidence="4 6" id="KW-0862">Zinc</keyword>
<dbReference type="Proteomes" id="UP000666369">
    <property type="component" value="Unassembled WGS sequence"/>
</dbReference>
<evidence type="ECO:0000256" key="1">
    <source>
        <dbReference type="ARBA" id="ARBA00022670"/>
    </source>
</evidence>
<name>A0ABX0FGT2_9BURK</name>
<comment type="similarity">
    <text evidence="6">Belongs to the peptidase M48 family.</text>
</comment>
<sequence>MRSRQRIRLALAAGTAALMLGCAGGLGDGNVSKVLQSKDIPTGAQHAAVVFDPMCKTLVAPFGITDNLQSLTGMGWEIMQLKLHSNFSGDATDQLGTIRKAGKTMNWLPMDAERLLGEHEHMELTGKILDAKREKNKPILQSKALLAELTKQIKEPTPYRFEIYVMRASNGNAQALPGGIIHIDLDLVKPVPIPDKAYFALAHELSHILQRHETRAVQARLTDSIDSVDGLRKIIATAQQQPDGLLVYTNDIMQRFVTFSENQELQADACAVRILHDVFQEPRRLTQVIRAFQDSLGPATSASMTPNQIDTWVQNVGKMGNLGDQHPNSQLREKNLQAMLALVASPGK</sequence>
<evidence type="ECO:0000256" key="4">
    <source>
        <dbReference type="ARBA" id="ARBA00022833"/>
    </source>
</evidence>
<dbReference type="Gene3D" id="3.30.2010.10">
    <property type="entry name" value="Metalloproteases ('zincins'), catalytic domain"/>
    <property type="match status" value="1"/>
</dbReference>
<evidence type="ECO:0000259" key="8">
    <source>
        <dbReference type="Pfam" id="PF01435"/>
    </source>
</evidence>
<evidence type="ECO:0000256" key="7">
    <source>
        <dbReference type="SAM" id="SignalP"/>
    </source>
</evidence>
<feature type="domain" description="Peptidase M48" evidence="8">
    <location>
        <begin position="144"/>
        <end position="338"/>
    </location>
</feature>
<keyword evidence="5 6" id="KW-0482">Metalloprotease</keyword>
<dbReference type="PANTHER" id="PTHR22726:SF1">
    <property type="entry name" value="METALLOENDOPEPTIDASE OMA1, MITOCHONDRIAL"/>
    <property type="match status" value="1"/>
</dbReference>
<dbReference type="PANTHER" id="PTHR22726">
    <property type="entry name" value="METALLOENDOPEPTIDASE OMA1"/>
    <property type="match status" value="1"/>
</dbReference>
<keyword evidence="7" id="KW-0732">Signal</keyword>
<keyword evidence="1 6" id="KW-0645">Protease</keyword>
<gene>
    <name evidence="9" type="ORF">GW587_05685</name>
</gene>
<dbReference type="GO" id="GO:0008237">
    <property type="term" value="F:metallopeptidase activity"/>
    <property type="evidence" value="ECO:0007669"/>
    <property type="project" value="UniProtKB-KW"/>
</dbReference>